<dbReference type="NCBIfam" id="TIGR03943">
    <property type="entry name" value="TIGR03943 family putative permease subunit"/>
    <property type="match status" value="1"/>
</dbReference>
<dbReference type="PANTHER" id="PTHR40047:SF1">
    <property type="entry name" value="UPF0703 PROTEIN YCGQ"/>
    <property type="match status" value="1"/>
</dbReference>
<protein>
    <submittedName>
        <fullName evidence="5">TIGR03943 family protein</fullName>
    </submittedName>
</protein>
<dbReference type="InterPro" id="IPR052955">
    <property type="entry name" value="UPF0703_membrane_permease"/>
</dbReference>
<dbReference type="InterPro" id="IPR048447">
    <property type="entry name" value="DUF1980_C"/>
</dbReference>
<feature type="compositionally biased region" description="Polar residues" evidence="1">
    <location>
        <begin position="119"/>
        <end position="136"/>
    </location>
</feature>
<evidence type="ECO:0000259" key="4">
    <source>
        <dbReference type="Pfam" id="PF21537"/>
    </source>
</evidence>
<evidence type="ECO:0000313" key="6">
    <source>
        <dbReference type="Proteomes" id="UP000644756"/>
    </source>
</evidence>
<keyword evidence="2" id="KW-0472">Membrane</keyword>
<dbReference type="InterPro" id="IPR048493">
    <property type="entry name" value="DUF1980_N"/>
</dbReference>
<sequence>MIHHLIRGIILTGFAFLIVYLVRSDNLTLYIAPRMAGYVKVSALVLYAAAIYQFYAAFQTWMGRTAAVDCGCDHTPSHSLLKNTLIYGLFVFPLALGFLLPDTMMGSSLAAKKGISLSGSQSINRPDETASASSQEGPIDELDRLFPSDIYTESYAKNGKKLYLQDVIKVEEKQFIETLTTIDLYREQYIGKTIELSGFVYREEKMSEQQFVVSRFAMNCCSADSLPYGLMISSPEAIHFDNDTWLQVRGTIMIGTYNGNEIIIVKAQKLEQIAAPDSPYVYPDYDFGL</sequence>
<dbReference type="Pfam" id="PF09323">
    <property type="entry name" value="DUF1980"/>
    <property type="match status" value="1"/>
</dbReference>
<feature type="transmembrane region" description="Helical" evidence="2">
    <location>
        <begin position="35"/>
        <end position="55"/>
    </location>
</feature>
<feature type="domain" description="DUF1980" evidence="4">
    <location>
        <begin position="148"/>
        <end position="283"/>
    </location>
</feature>
<dbReference type="InterPro" id="IPR015402">
    <property type="entry name" value="DUF1980"/>
</dbReference>
<keyword evidence="2" id="KW-1133">Transmembrane helix</keyword>
<evidence type="ECO:0000256" key="2">
    <source>
        <dbReference type="SAM" id="Phobius"/>
    </source>
</evidence>
<gene>
    <name evidence="5" type="ORF">GCM10010916_12350</name>
</gene>
<organism evidence="5 6">
    <name type="scientific">Paenibacillus abyssi</name>
    <dbReference type="NCBI Taxonomy" id="1340531"/>
    <lineage>
        <taxon>Bacteria</taxon>
        <taxon>Bacillati</taxon>
        <taxon>Bacillota</taxon>
        <taxon>Bacilli</taxon>
        <taxon>Bacillales</taxon>
        <taxon>Paenibacillaceae</taxon>
        <taxon>Paenibacillus</taxon>
    </lineage>
</organism>
<proteinExistence type="predicted"/>
<evidence type="ECO:0000313" key="5">
    <source>
        <dbReference type="EMBL" id="GGF96657.1"/>
    </source>
</evidence>
<evidence type="ECO:0000256" key="1">
    <source>
        <dbReference type="SAM" id="MobiDB-lite"/>
    </source>
</evidence>
<dbReference type="Proteomes" id="UP000644756">
    <property type="component" value="Unassembled WGS sequence"/>
</dbReference>
<keyword evidence="2" id="KW-0812">Transmembrane</keyword>
<dbReference type="AlphaFoldDB" id="A0A917CSQ0"/>
<accession>A0A917CSQ0</accession>
<comment type="caution">
    <text evidence="5">The sequence shown here is derived from an EMBL/GenBank/DDBJ whole genome shotgun (WGS) entry which is preliminary data.</text>
</comment>
<evidence type="ECO:0000259" key="3">
    <source>
        <dbReference type="Pfam" id="PF09323"/>
    </source>
</evidence>
<dbReference type="PANTHER" id="PTHR40047">
    <property type="entry name" value="UPF0703 PROTEIN YCGQ"/>
    <property type="match status" value="1"/>
</dbReference>
<reference evidence="5" key="2">
    <citation type="submission" date="2020-09" db="EMBL/GenBank/DDBJ databases">
        <authorList>
            <person name="Sun Q."/>
            <person name="Zhou Y."/>
        </authorList>
    </citation>
    <scope>NUCLEOTIDE SEQUENCE</scope>
    <source>
        <strain evidence="5">CGMCC 1.12987</strain>
    </source>
</reference>
<dbReference type="Pfam" id="PF21537">
    <property type="entry name" value="DUF1980_C"/>
    <property type="match status" value="1"/>
</dbReference>
<reference evidence="5" key="1">
    <citation type="journal article" date="2014" name="Int. J. Syst. Evol. Microbiol.">
        <title>Complete genome sequence of Corynebacterium casei LMG S-19264T (=DSM 44701T), isolated from a smear-ripened cheese.</title>
        <authorList>
            <consortium name="US DOE Joint Genome Institute (JGI-PGF)"/>
            <person name="Walter F."/>
            <person name="Albersmeier A."/>
            <person name="Kalinowski J."/>
            <person name="Ruckert C."/>
        </authorList>
    </citation>
    <scope>NUCLEOTIDE SEQUENCE</scope>
    <source>
        <strain evidence="5">CGMCC 1.12987</strain>
    </source>
</reference>
<feature type="transmembrane region" description="Helical" evidence="2">
    <location>
        <begin position="85"/>
        <end position="103"/>
    </location>
</feature>
<keyword evidence="6" id="KW-1185">Reference proteome</keyword>
<feature type="region of interest" description="Disordered" evidence="1">
    <location>
        <begin position="119"/>
        <end position="140"/>
    </location>
</feature>
<name>A0A917CSQ0_9BACL</name>
<feature type="domain" description="DUF1980" evidence="3">
    <location>
        <begin position="6"/>
        <end position="115"/>
    </location>
</feature>
<dbReference type="EMBL" id="BMGR01000003">
    <property type="protein sequence ID" value="GGF96657.1"/>
    <property type="molecule type" value="Genomic_DNA"/>
</dbReference>
<feature type="transmembrane region" description="Helical" evidence="2">
    <location>
        <begin position="6"/>
        <end position="23"/>
    </location>
</feature>